<gene>
    <name evidence="2" type="ORF">FQZ18_12880</name>
</gene>
<name>A0AAX1ITG5_ACIBA</name>
<evidence type="ECO:0000313" key="2">
    <source>
        <dbReference type="EMBL" id="QNV20658.1"/>
    </source>
</evidence>
<dbReference type="EMBL" id="CP061525">
    <property type="protein sequence ID" value="QNV20658.1"/>
    <property type="molecule type" value="Genomic_DNA"/>
</dbReference>
<sequence>MTTDIHTWRSLICQDLIKAGLTNSKDIVAQASNIEVYVFGDTKTAEAKPEIKNAEVKTSNPAKTQTVKETKAEKVEEVQETKSETAPVEEPKDEVVEETTKSEITEKEVKDACLAVAKKDRAALLKILSNVGVTTVATIPTDKYAAVIEACEKALA</sequence>
<protein>
    <submittedName>
        <fullName evidence="2">Uncharacterized protein</fullName>
    </submittedName>
</protein>
<evidence type="ECO:0000313" key="3">
    <source>
        <dbReference type="Proteomes" id="UP000516419"/>
    </source>
</evidence>
<accession>A0AAX1ITG5</accession>
<dbReference type="RefSeq" id="WP_010700439.1">
    <property type="nucleotide sequence ID" value="NZ_AP031579.1"/>
</dbReference>
<feature type="compositionally biased region" description="Basic and acidic residues" evidence="1">
    <location>
        <begin position="66"/>
        <end position="102"/>
    </location>
</feature>
<evidence type="ECO:0000256" key="1">
    <source>
        <dbReference type="SAM" id="MobiDB-lite"/>
    </source>
</evidence>
<feature type="region of interest" description="Disordered" evidence="1">
    <location>
        <begin position="54"/>
        <end position="102"/>
    </location>
</feature>
<dbReference type="Proteomes" id="UP000516419">
    <property type="component" value="Chromosome"/>
</dbReference>
<proteinExistence type="predicted"/>
<organism evidence="2 3">
    <name type="scientific">Acinetobacter baumannii</name>
    <dbReference type="NCBI Taxonomy" id="470"/>
    <lineage>
        <taxon>Bacteria</taxon>
        <taxon>Pseudomonadati</taxon>
        <taxon>Pseudomonadota</taxon>
        <taxon>Gammaproteobacteria</taxon>
        <taxon>Moraxellales</taxon>
        <taxon>Moraxellaceae</taxon>
        <taxon>Acinetobacter</taxon>
        <taxon>Acinetobacter calcoaceticus/baumannii complex</taxon>
    </lineage>
</organism>
<dbReference type="AlphaFoldDB" id="A0AAX1ITG5"/>
<reference evidence="2 3" key="1">
    <citation type="submission" date="2020-09" db="EMBL/GenBank/DDBJ databases">
        <title>Carbapenem-Resistant Acinetobacter baumannii devoid of typical resistance factors.</title>
        <authorList>
            <person name="Hoffmann M."/>
            <person name="Luo Y."/>
            <person name="Strain E."/>
            <person name="Rand H."/>
            <person name="Javkar K.G."/>
        </authorList>
    </citation>
    <scope>NUCLEOTIDE SEQUENCE [LARGE SCALE GENOMIC DNA]</scope>
    <source>
        <strain evidence="2 3">CFSAN093705</strain>
    </source>
</reference>